<comment type="subcellular location">
    <subcellularLocation>
        <location evidence="1">Cell envelope</location>
    </subcellularLocation>
</comment>
<gene>
    <name evidence="5" type="ORF">GCM10011369_22600</name>
</gene>
<protein>
    <submittedName>
        <fullName evidence="5">Sugar ABC transporter substrate-binding protein</fullName>
    </submittedName>
</protein>
<name>A0A8J2U5T4_9GAMM</name>
<evidence type="ECO:0000313" key="6">
    <source>
        <dbReference type="Proteomes" id="UP000619743"/>
    </source>
</evidence>
<dbReference type="InterPro" id="IPR028082">
    <property type="entry name" value="Peripla_BP_I"/>
</dbReference>
<dbReference type="PANTHER" id="PTHR46847">
    <property type="entry name" value="D-ALLOSE-BINDING PERIPLASMIC PROTEIN-RELATED"/>
    <property type="match status" value="1"/>
</dbReference>
<dbReference type="PANTHER" id="PTHR46847:SF1">
    <property type="entry name" value="D-ALLOSE-BINDING PERIPLASMIC PROTEIN-RELATED"/>
    <property type="match status" value="1"/>
</dbReference>
<comment type="similarity">
    <text evidence="2">Belongs to the bacterial solute-binding protein 2 family.</text>
</comment>
<evidence type="ECO:0000259" key="4">
    <source>
        <dbReference type="Pfam" id="PF13407"/>
    </source>
</evidence>
<dbReference type="Gene3D" id="3.40.50.2300">
    <property type="match status" value="2"/>
</dbReference>
<evidence type="ECO:0000313" key="5">
    <source>
        <dbReference type="EMBL" id="GGA80113.1"/>
    </source>
</evidence>
<dbReference type="RefSeq" id="WP_087506411.1">
    <property type="nucleotide sequence ID" value="NZ_BMDX01000011.1"/>
</dbReference>
<dbReference type="EMBL" id="BMDX01000011">
    <property type="protein sequence ID" value="GGA80113.1"/>
    <property type="molecule type" value="Genomic_DNA"/>
</dbReference>
<evidence type="ECO:0000256" key="1">
    <source>
        <dbReference type="ARBA" id="ARBA00004196"/>
    </source>
</evidence>
<proteinExistence type="inferred from homology"/>
<comment type="caution">
    <text evidence="5">The sequence shown here is derived from an EMBL/GenBank/DDBJ whole genome shotgun (WGS) entry which is preliminary data.</text>
</comment>
<keyword evidence="3" id="KW-0732">Signal</keyword>
<reference evidence="6" key="1">
    <citation type="journal article" date="2019" name="Int. J. Syst. Evol. Microbiol.">
        <title>The Global Catalogue of Microorganisms (GCM) 10K type strain sequencing project: providing services to taxonomists for standard genome sequencing and annotation.</title>
        <authorList>
            <consortium name="The Broad Institute Genomics Platform"/>
            <consortium name="The Broad Institute Genome Sequencing Center for Infectious Disease"/>
            <person name="Wu L."/>
            <person name="Ma J."/>
        </authorList>
    </citation>
    <scope>NUCLEOTIDE SEQUENCE [LARGE SCALE GENOMIC DNA]</scope>
    <source>
        <strain evidence="6">CGMCC 1.10130</strain>
    </source>
</reference>
<sequence length="293" mass="31828">MLFSACTQANCYGVVTAGGGAHYWHQVVKGAQAAADELDMTIVTRGIADERNDKAQVLIMKSIRQQGCSGFLLAPSSDALLDLVAEFDAIGIPTVFIDRDIGGERRAVLKTNNHHAGKLVAMKIAQLTPPQATIGVLRTHELDKAVTARVDGFVGTAETMDLDIVFNELVGTKVGESRSKITELLQQHPDIDAIFSPNENTTVATIASLDAIGNEQRPVHIGFDSNKYIVDSMANGKLAGFMVQDPYLMGYQATKALHRIRLEKPISETTDIPAIFINRDNYQHPEVSSKLVN</sequence>
<organism evidence="5 6">
    <name type="scientific">Neiella marina</name>
    <dbReference type="NCBI Taxonomy" id="508461"/>
    <lineage>
        <taxon>Bacteria</taxon>
        <taxon>Pseudomonadati</taxon>
        <taxon>Pseudomonadota</taxon>
        <taxon>Gammaproteobacteria</taxon>
        <taxon>Alteromonadales</taxon>
        <taxon>Echinimonadaceae</taxon>
        <taxon>Neiella</taxon>
    </lineage>
</organism>
<dbReference type="AlphaFoldDB" id="A0A8J2U5T4"/>
<dbReference type="Proteomes" id="UP000619743">
    <property type="component" value="Unassembled WGS sequence"/>
</dbReference>
<evidence type="ECO:0000256" key="2">
    <source>
        <dbReference type="ARBA" id="ARBA00007639"/>
    </source>
</evidence>
<accession>A0A8J2U5T4</accession>
<dbReference type="SUPFAM" id="SSF53822">
    <property type="entry name" value="Periplasmic binding protein-like I"/>
    <property type="match status" value="1"/>
</dbReference>
<dbReference type="OrthoDB" id="5681588at2"/>
<dbReference type="GO" id="GO:0030313">
    <property type="term" value="C:cell envelope"/>
    <property type="evidence" value="ECO:0007669"/>
    <property type="project" value="UniProtKB-SubCell"/>
</dbReference>
<dbReference type="GO" id="GO:0055085">
    <property type="term" value="P:transmembrane transport"/>
    <property type="evidence" value="ECO:0007669"/>
    <property type="project" value="UniProtKB-ARBA"/>
</dbReference>
<keyword evidence="6" id="KW-1185">Reference proteome</keyword>
<dbReference type="GO" id="GO:0030246">
    <property type="term" value="F:carbohydrate binding"/>
    <property type="evidence" value="ECO:0007669"/>
    <property type="project" value="UniProtKB-ARBA"/>
</dbReference>
<dbReference type="Pfam" id="PF13407">
    <property type="entry name" value="Peripla_BP_4"/>
    <property type="match status" value="1"/>
</dbReference>
<evidence type="ECO:0000256" key="3">
    <source>
        <dbReference type="ARBA" id="ARBA00022729"/>
    </source>
</evidence>
<feature type="domain" description="Periplasmic binding protein" evidence="4">
    <location>
        <begin position="13"/>
        <end position="260"/>
    </location>
</feature>
<dbReference type="InterPro" id="IPR025997">
    <property type="entry name" value="SBP_2_dom"/>
</dbReference>